<dbReference type="Proteomes" id="UP000828390">
    <property type="component" value="Unassembled WGS sequence"/>
</dbReference>
<organism evidence="2 3">
    <name type="scientific">Dreissena polymorpha</name>
    <name type="common">Zebra mussel</name>
    <name type="synonym">Mytilus polymorpha</name>
    <dbReference type="NCBI Taxonomy" id="45954"/>
    <lineage>
        <taxon>Eukaryota</taxon>
        <taxon>Metazoa</taxon>
        <taxon>Spiralia</taxon>
        <taxon>Lophotrochozoa</taxon>
        <taxon>Mollusca</taxon>
        <taxon>Bivalvia</taxon>
        <taxon>Autobranchia</taxon>
        <taxon>Heteroconchia</taxon>
        <taxon>Euheterodonta</taxon>
        <taxon>Imparidentia</taxon>
        <taxon>Neoheterodontei</taxon>
        <taxon>Myida</taxon>
        <taxon>Dreissenoidea</taxon>
        <taxon>Dreissenidae</taxon>
        <taxon>Dreissena</taxon>
    </lineage>
</organism>
<feature type="region of interest" description="Disordered" evidence="1">
    <location>
        <begin position="1"/>
        <end position="22"/>
    </location>
</feature>
<dbReference type="AlphaFoldDB" id="A0A9D4HX56"/>
<comment type="caution">
    <text evidence="2">The sequence shown here is derived from an EMBL/GenBank/DDBJ whole genome shotgun (WGS) entry which is preliminary data.</text>
</comment>
<gene>
    <name evidence="2" type="ORF">DPMN_045218</name>
</gene>
<accession>A0A9D4HX56</accession>
<reference evidence="2" key="2">
    <citation type="submission" date="2020-11" db="EMBL/GenBank/DDBJ databases">
        <authorList>
            <person name="McCartney M.A."/>
            <person name="Auch B."/>
            <person name="Kono T."/>
            <person name="Mallez S."/>
            <person name="Becker A."/>
            <person name="Gohl D.M."/>
            <person name="Silverstein K.A.T."/>
            <person name="Koren S."/>
            <person name="Bechman K.B."/>
            <person name="Herman A."/>
            <person name="Abrahante J.E."/>
            <person name="Garbe J."/>
        </authorList>
    </citation>
    <scope>NUCLEOTIDE SEQUENCE</scope>
    <source>
        <strain evidence="2">Duluth1</strain>
        <tissue evidence="2">Whole animal</tissue>
    </source>
</reference>
<proteinExistence type="predicted"/>
<feature type="region of interest" description="Disordered" evidence="1">
    <location>
        <begin position="34"/>
        <end position="74"/>
    </location>
</feature>
<feature type="compositionally biased region" description="Polar residues" evidence="1">
    <location>
        <begin position="53"/>
        <end position="64"/>
    </location>
</feature>
<name>A0A9D4HX56_DREPO</name>
<evidence type="ECO:0000313" key="2">
    <source>
        <dbReference type="EMBL" id="KAH3738580.1"/>
    </source>
</evidence>
<reference evidence="2" key="1">
    <citation type="journal article" date="2019" name="bioRxiv">
        <title>The Genome of the Zebra Mussel, Dreissena polymorpha: A Resource for Invasive Species Research.</title>
        <authorList>
            <person name="McCartney M.A."/>
            <person name="Auch B."/>
            <person name="Kono T."/>
            <person name="Mallez S."/>
            <person name="Zhang Y."/>
            <person name="Obille A."/>
            <person name="Becker A."/>
            <person name="Abrahante J.E."/>
            <person name="Garbe J."/>
            <person name="Badalamenti J.P."/>
            <person name="Herman A."/>
            <person name="Mangelson H."/>
            <person name="Liachko I."/>
            <person name="Sullivan S."/>
            <person name="Sone E.D."/>
            <person name="Koren S."/>
            <person name="Silverstein K.A.T."/>
            <person name="Beckman K.B."/>
            <person name="Gohl D.M."/>
        </authorList>
    </citation>
    <scope>NUCLEOTIDE SEQUENCE</scope>
    <source>
        <strain evidence="2">Duluth1</strain>
        <tissue evidence="2">Whole animal</tissue>
    </source>
</reference>
<protein>
    <submittedName>
        <fullName evidence="2">Uncharacterized protein</fullName>
    </submittedName>
</protein>
<sequence>MHLSKSLKGSPPKVTVKAGDGNEKWAMLSLATPRRVSATVSRAPESDAEEDAQNSNKCPLSSSDNESDVHVIPPSRSKGMWRVIYSSGKRQSRTLSPQAKATPLFRLPSKEKMTRRCPTSLMQAPGYASLLIRPSLKPIASGTRTGGWLPDSSKDVERKWVLQCSSAVYRAVDI</sequence>
<keyword evidence="3" id="KW-1185">Reference proteome</keyword>
<evidence type="ECO:0000313" key="3">
    <source>
        <dbReference type="Proteomes" id="UP000828390"/>
    </source>
</evidence>
<evidence type="ECO:0000256" key="1">
    <source>
        <dbReference type="SAM" id="MobiDB-lite"/>
    </source>
</evidence>
<dbReference type="EMBL" id="JAIWYP010000011">
    <property type="protein sequence ID" value="KAH3738580.1"/>
    <property type="molecule type" value="Genomic_DNA"/>
</dbReference>